<sequence>MTNLLSSKFIAPTCFTDAVIQVQDVKFPIHKIIMCKCSSVFRALFIRWSRPDESHFVIMELSPAMMQLIIEFAYTNNIPVTEKTVRELLQTAGFLNIRSISNKCCNFLGDMLCTENCISIYQLTKYHFCIPHEQKAYKFILNNFESVETSKEFPQLEMENLCSIIASDHLCVCNEAVVFKAIIQWITYAIEIQHHESNGRIRPPSDCCP</sequence>
<dbReference type="InterPro" id="IPR011705">
    <property type="entry name" value="BACK"/>
</dbReference>
<dbReference type="InterPro" id="IPR000210">
    <property type="entry name" value="BTB/POZ_dom"/>
</dbReference>
<dbReference type="InterPro" id="IPR011333">
    <property type="entry name" value="SKP1/BTB/POZ_sf"/>
</dbReference>
<keyword evidence="2" id="KW-0677">Repeat</keyword>
<organism evidence="4">
    <name type="scientific">Tetraodon nigroviridis</name>
    <name type="common">Spotted green pufferfish</name>
    <name type="synonym">Chelonodon nigroviridis</name>
    <dbReference type="NCBI Taxonomy" id="99883"/>
    <lineage>
        <taxon>Eukaryota</taxon>
        <taxon>Metazoa</taxon>
        <taxon>Chordata</taxon>
        <taxon>Craniata</taxon>
        <taxon>Vertebrata</taxon>
        <taxon>Euteleostomi</taxon>
        <taxon>Actinopterygii</taxon>
        <taxon>Neopterygii</taxon>
        <taxon>Teleostei</taxon>
        <taxon>Neoteleostei</taxon>
        <taxon>Acanthomorphata</taxon>
        <taxon>Eupercaria</taxon>
        <taxon>Tetraodontiformes</taxon>
        <taxon>Tetradontoidea</taxon>
        <taxon>Tetraodontidae</taxon>
        <taxon>Tetraodon</taxon>
    </lineage>
</organism>
<dbReference type="PANTHER" id="PTHR24412:SF172">
    <property type="entry name" value="KELCH-LIKE PROTEIN 10"/>
    <property type="match status" value="1"/>
</dbReference>
<name>Q4SHR8_TETNG</name>
<evidence type="ECO:0000313" key="4">
    <source>
        <dbReference type="EMBL" id="CAF99814.1"/>
    </source>
</evidence>
<protein>
    <submittedName>
        <fullName evidence="4">(spotted green pufferfish) hypothetical protein</fullName>
    </submittedName>
</protein>
<dbReference type="OrthoDB" id="8953997at2759"/>
<keyword evidence="1" id="KW-0880">Kelch repeat</keyword>
<dbReference type="Pfam" id="PF00651">
    <property type="entry name" value="BTB"/>
    <property type="match status" value="1"/>
</dbReference>
<evidence type="ECO:0000256" key="1">
    <source>
        <dbReference type="ARBA" id="ARBA00022441"/>
    </source>
</evidence>
<evidence type="ECO:0000259" key="3">
    <source>
        <dbReference type="PROSITE" id="PS50097"/>
    </source>
</evidence>
<gene>
    <name evidence="4" type="ORF">GSTENG00018032001</name>
</gene>
<accession>Q4SHR8</accession>
<reference evidence="4" key="2">
    <citation type="submission" date="2004-02" db="EMBL/GenBank/DDBJ databases">
        <authorList>
            <consortium name="Genoscope"/>
            <consortium name="Whitehead Institute Centre for Genome Research"/>
        </authorList>
    </citation>
    <scope>NUCLEOTIDE SEQUENCE</scope>
</reference>
<dbReference type="SMART" id="SM00225">
    <property type="entry name" value="BTB"/>
    <property type="match status" value="1"/>
</dbReference>
<evidence type="ECO:0000256" key="2">
    <source>
        <dbReference type="ARBA" id="ARBA00022737"/>
    </source>
</evidence>
<reference evidence="4" key="1">
    <citation type="journal article" date="2004" name="Nature">
        <title>Genome duplication in the teleost fish Tetraodon nigroviridis reveals the early vertebrate proto-karyotype.</title>
        <authorList>
            <person name="Jaillon O."/>
            <person name="Aury J.-M."/>
            <person name="Brunet F."/>
            <person name="Petit J.-L."/>
            <person name="Stange-Thomann N."/>
            <person name="Mauceli E."/>
            <person name="Bouneau L."/>
            <person name="Fischer C."/>
            <person name="Ozouf-Costaz C."/>
            <person name="Bernot A."/>
            <person name="Nicaud S."/>
            <person name="Jaffe D."/>
            <person name="Fisher S."/>
            <person name="Lutfalla G."/>
            <person name="Dossat C."/>
            <person name="Segurens B."/>
            <person name="Dasilva C."/>
            <person name="Salanoubat M."/>
            <person name="Levy M."/>
            <person name="Boudet N."/>
            <person name="Castellano S."/>
            <person name="Anthouard V."/>
            <person name="Jubin C."/>
            <person name="Castelli V."/>
            <person name="Katinka M."/>
            <person name="Vacherie B."/>
            <person name="Biemont C."/>
            <person name="Skalli Z."/>
            <person name="Cattolico L."/>
            <person name="Poulain J."/>
            <person name="De Berardinis V."/>
            <person name="Cruaud C."/>
            <person name="Duprat S."/>
            <person name="Brottier P."/>
            <person name="Coutanceau J.-P."/>
            <person name="Gouzy J."/>
            <person name="Parra G."/>
            <person name="Lardier G."/>
            <person name="Chapple C."/>
            <person name="McKernan K.J."/>
            <person name="McEwan P."/>
            <person name="Bosak S."/>
            <person name="Kellis M."/>
            <person name="Volff J.-N."/>
            <person name="Guigo R."/>
            <person name="Zody M.C."/>
            <person name="Mesirov J."/>
            <person name="Lindblad-Toh K."/>
            <person name="Birren B."/>
            <person name="Nusbaum C."/>
            <person name="Kahn D."/>
            <person name="Robinson-Rechavi M."/>
            <person name="Laudet V."/>
            <person name="Schachter V."/>
            <person name="Quetier F."/>
            <person name="Saurin W."/>
            <person name="Scarpelli C."/>
            <person name="Wincker P."/>
            <person name="Lander E.S."/>
            <person name="Weissenbach J."/>
            <person name="Roest Crollius H."/>
        </authorList>
    </citation>
    <scope>NUCLEOTIDE SEQUENCE [LARGE SCALE GENOMIC DNA]</scope>
</reference>
<dbReference type="Gene3D" id="3.30.710.10">
    <property type="entry name" value="Potassium Channel Kv1.1, Chain A"/>
    <property type="match status" value="1"/>
</dbReference>
<dbReference type="Gene3D" id="1.25.40.420">
    <property type="match status" value="1"/>
</dbReference>
<dbReference type="PROSITE" id="PS50097">
    <property type="entry name" value="BTB"/>
    <property type="match status" value="1"/>
</dbReference>
<dbReference type="KEGG" id="tng:GSTEN00018032G001"/>
<comment type="caution">
    <text evidence="4">The sequence shown here is derived from an EMBL/GenBank/DDBJ whole genome shotgun (WGS) entry which is preliminary data.</text>
</comment>
<dbReference type="EMBL" id="CAAE01014581">
    <property type="protein sequence ID" value="CAF99814.1"/>
    <property type="molecule type" value="Genomic_DNA"/>
</dbReference>
<feature type="domain" description="BTB" evidence="3">
    <location>
        <begin position="16"/>
        <end position="82"/>
    </location>
</feature>
<dbReference type="SUPFAM" id="SSF54695">
    <property type="entry name" value="POZ domain"/>
    <property type="match status" value="1"/>
</dbReference>
<proteinExistence type="predicted"/>
<dbReference type="Pfam" id="PF07707">
    <property type="entry name" value="BACK"/>
    <property type="match status" value="1"/>
</dbReference>
<dbReference type="AlphaFoldDB" id="Q4SHR8"/>
<dbReference type="SMART" id="SM00875">
    <property type="entry name" value="BACK"/>
    <property type="match status" value="1"/>
</dbReference>
<dbReference type="PANTHER" id="PTHR24412">
    <property type="entry name" value="KELCH PROTEIN"/>
    <property type="match status" value="1"/>
</dbReference>